<feature type="chain" id="PRO_5031010008" evidence="8">
    <location>
        <begin position="23"/>
        <end position="228"/>
    </location>
</feature>
<keyword evidence="3 8" id="KW-0732">Signal</keyword>
<evidence type="ECO:0000313" key="10">
    <source>
        <dbReference type="Proteomes" id="UP000521199"/>
    </source>
</evidence>
<evidence type="ECO:0000256" key="5">
    <source>
        <dbReference type="ARBA" id="ARBA00022801"/>
    </source>
</evidence>
<evidence type="ECO:0000256" key="7">
    <source>
        <dbReference type="ARBA" id="ARBA00023049"/>
    </source>
</evidence>
<evidence type="ECO:0000313" key="9">
    <source>
        <dbReference type="EMBL" id="MBB5207724.1"/>
    </source>
</evidence>
<accession>A0A7W8D4E8</accession>
<evidence type="ECO:0000256" key="2">
    <source>
        <dbReference type="ARBA" id="ARBA00022723"/>
    </source>
</evidence>
<keyword evidence="5 9" id="KW-0378">Hydrolase</keyword>
<keyword evidence="2" id="KW-0479">Metal-binding</keyword>
<dbReference type="GO" id="GO:0004252">
    <property type="term" value="F:serine-type endopeptidase activity"/>
    <property type="evidence" value="ECO:0007669"/>
    <property type="project" value="InterPro"/>
</dbReference>
<dbReference type="EC" id="3.4.24.-" evidence="9"/>
<dbReference type="GO" id="GO:0030288">
    <property type="term" value="C:outer membrane-bounded periplasmic space"/>
    <property type="evidence" value="ECO:0007669"/>
    <property type="project" value="InterPro"/>
</dbReference>
<dbReference type="Gene3D" id="3.30.1380.10">
    <property type="match status" value="1"/>
</dbReference>
<dbReference type="Proteomes" id="UP000521199">
    <property type="component" value="Unassembled WGS sequence"/>
</dbReference>
<dbReference type="InterPro" id="IPR009045">
    <property type="entry name" value="Zn_M74/Hedgehog-like"/>
</dbReference>
<organism evidence="9 10">
    <name type="scientific">Chiayiivirga flava</name>
    <dbReference type="NCBI Taxonomy" id="659595"/>
    <lineage>
        <taxon>Bacteria</taxon>
        <taxon>Pseudomonadati</taxon>
        <taxon>Pseudomonadota</taxon>
        <taxon>Gammaproteobacteria</taxon>
        <taxon>Lysobacterales</taxon>
        <taxon>Lysobacteraceae</taxon>
        <taxon>Chiayiivirga</taxon>
    </lineage>
</organism>
<keyword evidence="10" id="KW-1185">Reference proteome</keyword>
<keyword evidence="6" id="KW-0862">Zinc</keyword>
<dbReference type="AlphaFoldDB" id="A0A7W8D4E8"/>
<dbReference type="SUPFAM" id="SSF55166">
    <property type="entry name" value="Hedgehog/DD-peptidase"/>
    <property type="match status" value="1"/>
</dbReference>
<protein>
    <submittedName>
        <fullName evidence="9">Penicillin-insensitive murein endopeptidase</fullName>
        <ecNumber evidence="9">3.4.24.-</ecNumber>
    </submittedName>
</protein>
<evidence type="ECO:0000256" key="3">
    <source>
        <dbReference type="ARBA" id="ARBA00022729"/>
    </source>
</evidence>
<evidence type="ECO:0000256" key="6">
    <source>
        <dbReference type="ARBA" id="ARBA00022833"/>
    </source>
</evidence>
<evidence type="ECO:0000256" key="8">
    <source>
        <dbReference type="SAM" id="SignalP"/>
    </source>
</evidence>
<dbReference type="Pfam" id="PF03411">
    <property type="entry name" value="Peptidase_M74"/>
    <property type="match status" value="1"/>
</dbReference>
<proteinExistence type="predicted"/>
<dbReference type="GO" id="GO:0006508">
    <property type="term" value="P:proteolysis"/>
    <property type="evidence" value="ECO:0007669"/>
    <property type="project" value="UniProtKB-KW"/>
</dbReference>
<keyword evidence="7" id="KW-0482">Metalloprotease</keyword>
<keyword evidence="1" id="KW-0645">Protease</keyword>
<dbReference type="RefSeq" id="WP_183960260.1">
    <property type="nucleotide sequence ID" value="NZ_JACHHP010000002.1"/>
</dbReference>
<dbReference type="GO" id="GO:0008237">
    <property type="term" value="F:metallopeptidase activity"/>
    <property type="evidence" value="ECO:0007669"/>
    <property type="project" value="UniProtKB-KW"/>
</dbReference>
<name>A0A7W8D4E8_9GAMM</name>
<reference evidence="9 10" key="1">
    <citation type="submission" date="2020-08" db="EMBL/GenBank/DDBJ databases">
        <title>Genomic Encyclopedia of Type Strains, Phase IV (KMG-IV): sequencing the most valuable type-strain genomes for metagenomic binning, comparative biology and taxonomic classification.</title>
        <authorList>
            <person name="Goeker M."/>
        </authorList>
    </citation>
    <scope>NUCLEOTIDE SEQUENCE [LARGE SCALE GENOMIC DNA]</scope>
    <source>
        <strain evidence="9 10">DSM 24163</strain>
    </source>
</reference>
<feature type="signal peptide" evidence="8">
    <location>
        <begin position="1"/>
        <end position="22"/>
    </location>
</feature>
<keyword evidence="4" id="KW-0574">Periplasm</keyword>
<dbReference type="EMBL" id="JACHHP010000002">
    <property type="protein sequence ID" value="MBB5207724.1"/>
    <property type="molecule type" value="Genomic_DNA"/>
</dbReference>
<evidence type="ECO:0000256" key="1">
    <source>
        <dbReference type="ARBA" id="ARBA00022670"/>
    </source>
</evidence>
<dbReference type="InterPro" id="IPR005073">
    <property type="entry name" value="Peptidase_M74"/>
</dbReference>
<gene>
    <name evidence="9" type="ORF">HNQ52_001253</name>
</gene>
<dbReference type="GO" id="GO:0046872">
    <property type="term" value="F:metal ion binding"/>
    <property type="evidence" value="ECO:0007669"/>
    <property type="project" value="UniProtKB-KW"/>
</dbReference>
<sequence>MNRVAVGLLLLGALGGALPTHAASTCYGRPGDGRLDNGVPLPLSGENFVAYSHLSRMFDRNFVHDRVANVMLAAYATLAKHHPSLVFVYGETGHEAGGPMPPHRTHQNGLLVDFMVPLRDADGTSAPLPTWPWNRYGYDLEFDAEGTLDDTRIDFAAIAAHLRALHEAARAQGIGIRQVIFDPPYLAKLHATPDGDYLRRHLQFLPRPAWVRHDEHYHVDFAVRCAAG</sequence>
<evidence type="ECO:0000256" key="4">
    <source>
        <dbReference type="ARBA" id="ARBA00022764"/>
    </source>
</evidence>
<comment type="caution">
    <text evidence="9">The sequence shown here is derived from an EMBL/GenBank/DDBJ whole genome shotgun (WGS) entry which is preliminary data.</text>
</comment>